<dbReference type="RefSeq" id="WP_201095291.1">
    <property type="nucleotide sequence ID" value="NZ_CP067393.1"/>
</dbReference>
<accession>A0A974RY19</accession>
<reference evidence="1 2" key="1">
    <citation type="submission" date="2021-01" db="EMBL/GenBank/DDBJ databases">
        <title>Entomomonas sp. F2A isolated from a house cricket (Acheta domesticus).</title>
        <authorList>
            <person name="Spergser J."/>
            <person name="Busse H.-J."/>
        </authorList>
    </citation>
    <scope>NUCLEOTIDE SEQUENCE [LARGE SCALE GENOMIC DNA]</scope>
    <source>
        <strain evidence="1 2">F2A</strain>
    </source>
</reference>
<evidence type="ECO:0000313" key="2">
    <source>
        <dbReference type="Proteomes" id="UP000595278"/>
    </source>
</evidence>
<organism evidence="1 2">
    <name type="scientific">Entomomonas asaccharolytica</name>
    <dbReference type="NCBI Taxonomy" id="2785331"/>
    <lineage>
        <taxon>Bacteria</taxon>
        <taxon>Pseudomonadati</taxon>
        <taxon>Pseudomonadota</taxon>
        <taxon>Gammaproteobacteria</taxon>
        <taxon>Pseudomonadales</taxon>
        <taxon>Pseudomonadaceae</taxon>
        <taxon>Entomomonas</taxon>
    </lineage>
</organism>
<protein>
    <submittedName>
        <fullName evidence="1">Uncharacterized protein</fullName>
    </submittedName>
</protein>
<name>A0A974RY19_9GAMM</name>
<keyword evidence="2" id="KW-1185">Reference proteome</keyword>
<dbReference type="AlphaFoldDB" id="A0A974RY19"/>
<evidence type="ECO:0000313" key="1">
    <source>
        <dbReference type="EMBL" id="QQP86841.1"/>
    </source>
</evidence>
<dbReference type="Proteomes" id="UP000595278">
    <property type="component" value="Chromosome"/>
</dbReference>
<dbReference type="EMBL" id="CP067393">
    <property type="protein sequence ID" value="QQP86841.1"/>
    <property type="molecule type" value="Genomic_DNA"/>
</dbReference>
<gene>
    <name evidence="1" type="ORF">JHT90_06260</name>
</gene>
<proteinExistence type="predicted"/>
<sequence length="94" mass="10503">MQMAECNHSKTIINSIQVHSLEVDKIASDYLKTLLNKLLFHSDTEESLIKQLIELGLKPTVLEEVSIATKALMIDDPDVGKAVLYLNEITVSIH</sequence>
<dbReference type="KEGG" id="eaz:JHT90_06260"/>